<dbReference type="Pfam" id="PF13041">
    <property type="entry name" value="PPR_2"/>
    <property type="match status" value="4"/>
</dbReference>
<protein>
    <recommendedName>
        <fullName evidence="4">Pentatricopeptide repeat-containing protein</fullName>
    </recommendedName>
</protein>
<feature type="repeat" description="PPR" evidence="1">
    <location>
        <begin position="454"/>
        <end position="488"/>
    </location>
</feature>
<feature type="repeat" description="PPR" evidence="1">
    <location>
        <begin position="524"/>
        <end position="558"/>
    </location>
</feature>
<dbReference type="EMBL" id="JAAALK010000282">
    <property type="protein sequence ID" value="KAG8079741.1"/>
    <property type="molecule type" value="Genomic_DNA"/>
</dbReference>
<evidence type="ECO:0000313" key="3">
    <source>
        <dbReference type="Proteomes" id="UP000729402"/>
    </source>
</evidence>
<gene>
    <name evidence="2" type="ORF">GUJ93_ZPchr0007g4756</name>
</gene>
<feature type="repeat" description="PPR" evidence="1">
    <location>
        <begin position="213"/>
        <end position="247"/>
    </location>
</feature>
<proteinExistence type="predicted"/>
<dbReference type="Proteomes" id="UP000729402">
    <property type="component" value="Unassembled WGS sequence"/>
</dbReference>
<sequence length="686" mass="77851">MHRAVPGFLRRALVMRNHPLAPRFTSLACCLNNLDHQEHTQSDSCSDYRTHYLLPLITLAVRTSDWDVARKINFRECVRLYGPSQSIGLFALLIQSFLPRRIREVRCLIQSIVDYSGNAGPELFELALMLVNNLGGLITLLQVYAAFIRFFIELSMFEDALVTYIEAKKVGVELQLCNFLLKSLVRRNQVMENKFHKAVEVFDEMKKGGFAPDVHSYSIIVDGLCKQGDLLSGCDVLVEMARTGVSPTLVSYSSLLHGLCKAGKVEKALELFESLKDQDVYNYTSLIYAFCRHRYLKEALELFELMLDNGINPNIVTCTILVDGFMREGLIGEAFLFLDEVRHFDIVPNLYTYKVIINGLCKVNESSDVWEIFADMIKRGYVPDVILYSIIIDGFVKALNLHEAFRLYHKMLDEGTMPNIVTYTSLINGLCHDDRLPEMMTLLKDMILEGLTPDKILYTSLIACYCKRSNMKAALDIFREMEERGISPDTFVYTCLIDGFSKVLAMDGALWLMEEMKNKGLTPTVVTYTDLITGYFKTGDEKSAYRMYHNMIQAGNEPPIAGKKSVRLRGAVLVQPLWQQKGAFDCRSSFVMKNECTLCTFFLCSMWICLLAASPDCEAQEARVHAAILHQCMDLIFSNIHVRSTRDTGANEKWSTSIRGTHVINWSSLAALQFSRFDSAAEWQAD</sequence>
<dbReference type="GO" id="GO:0005739">
    <property type="term" value="C:mitochondrion"/>
    <property type="evidence" value="ECO:0007669"/>
    <property type="project" value="TreeGrafter"/>
</dbReference>
<name>A0A8J5VYZ1_ZIZPA</name>
<evidence type="ECO:0000313" key="2">
    <source>
        <dbReference type="EMBL" id="KAG8079741.1"/>
    </source>
</evidence>
<accession>A0A8J5VYZ1</accession>
<dbReference type="GO" id="GO:0007005">
    <property type="term" value="P:mitochondrion organization"/>
    <property type="evidence" value="ECO:0007669"/>
    <property type="project" value="TreeGrafter"/>
</dbReference>
<dbReference type="InterPro" id="IPR002885">
    <property type="entry name" value="PPR_rpt"/>
</dbReference>
<reference evidence="2" key="1">
    <citation type="journal article" date="2021" name="bioRxiv">
        <title>Whole Genome Assembly and Annotation of Northern Wild Rice, Zizania palustris L., Supports a Whole Genome Duplication in the Zizania Genus.</title>
        <authorList>
            <person name="Haas M."/>
            <person name="Kono T."/>
            <person name="Macchietto M."/>
            <person name="Millas R."/>
            <person name="McGilp L."/>
            <person name="Shao M."/>
            <person name="Duquette J."/>
            <person name="Hirsch C.N."/>
            <person name="Kimball J."/>
        </authorList>
    </citation>
    <scope>NUCLEOTIDE SEQUENCE</scope>
    <source>
        <tissue evidence="2">Fresh leaf tissue</tissue>
    </source>
</reference>
<feature type="repeat" description="PPR" evidence="1">
    <location>
        <begin position="314"/>
        <end position="348"/>
    </location>
</feature>
<organism evidence="2 3">
    <name type="scientific">Zizania palustris</name>
    <name type="common">Northern wild rice</name>
    <dbReference type="NCBI Taxonomy" id="103762"/>
    <lineage>
        <taxon>Eukaryota</taxon>
        <taxon>Viridiplantae</taxon>
        <taxon>Streptophyta</taxon>
        <taxon>Embryophyta</taxon>
        <taxon>Tracheophyta</taxon>
        <taxon>Spermatophyta</taxon>
        <taxon>Magnoliopsida</taxon>
        <taxon>Liliopsida</taxon>
        <taxon>Poales</taxon>
        <taxon>Poaceae</taxon>
        <taxon>BOP clade</taxon>
        <taxon>Oryzoideae</taxon>
        <taxon>Oryzeae</taxon>
        <taxon>Zizaniinae</taxon>
        <taxon>Zizania</taxon>
    </lineage>
</organism>
<feature type="repeat" description="PPR" evidence="1">
    <location>
        <begin position="419"/>
        <end position="453"/>
    </location>
</feature>
<feature type="repeat" description="PPR" evidence="1">
    <location>
        <begin position="489"/>
        <end position="523"/>
    </location>
</feature>
<feature type="repeat" description="PPR" evidence="1">
    <location>
        <begin position="349"/>
        <end position="383"/>
    </location>
</feature>
<feature type="repeat" description="PPR" evidence="1">
    <location>
        <begin position="279"/>
        <end position="313"/>
    </location>
</feature>
<dbReference type="Pfam" id="PF13812">
    <property type="entry name" value="PPR_3"/>
    <property type="match status" value="1"/>
</dbReference>
<dbReference type="PANTHER" id="PTHR47934:SF6">
    <property type="entry name" value="MITOCHONDRIAL GROUP I INTRON SPLICING FACTOR CCM1-RELATED"/>
    <property type="match status" value="1"/>
</dbReference>
<feature type="repeat" description="PPR" evidence="1">
    <location>
        <begin position="248"/>
        <end position="278"/>
    </location>
</feature>
<feature type="repeat" description="PPR" evidence="1">
    <location>
        <begin position="384"/>
        <end position="418"/>
    </location>
</feature>
<dbReference type="PROSITE" id="PS51375">
    <property type="entry name" value="PPR"/>
    <property type="match status" value="10"/>
</dbReference>
<dbReference type="Pfam" id="PF12854">
    <property type="entry name" value="PPR_1"/>
    <property type="match status" value="1"/>
</dbReference>
<dbReference type="GO" id="GO:0003729">
    <property type="term" value="F:mRNA binding"/>
    <property type="evidence" value="ECO:0007669"/>
    <property type="project" value="TreeGrafter"/>
</dbReference>
<reference evidence="2" key="2">
    <citation type="submission" date="2021-02" db="EMBL/GenBank/DDBJ databases">
        <authorList>
            <person name="Kimball J.A."/>
            <person name="Haas M.W."/>
            <person name="Macchietto M."/>
            <person name="Kono T."/>
            <person name="Duquette J."/>
            <person name="Shao M."/>
        </authorList>
    </citation>
    <scope>NUCLEOTIDE SEQUENCE</scope>
    <source>
        <tissue evidence="2">Fresh leaf tissue</tissue>
    </source>
</reference>
<dbReference type="PANTHER" id="PTHR47934">
    <property type="entry name" value="PENTATRICOPEPTIDE REPEAT-CONTAINING PROTEIN PET309, MITOCHONDRIAL"/>
    <property type="match status" value="1"/>
</dbReference>
<dbReference type="Pfam" id="PF01535">
    <property type="entry name" value="PPR"/>
    <property type="match status" value="1"/>
</dbReference>
<comment type="caution">
    <text evidence="2">The sequence shown here is derived from an EMBL/GenBank/DDBJ whole genome shotgun (WGS) entry which is preliminary data.</text>
</comment>
<dbReference type="AlphaFoldDB" id="A0A8J5VYZ1"/>
<dbReference type="NCBIfam" id="TIGR00756">
    <property type="entry name" value="PPR"/>
    <property type="match status" value="10"/>
</dbReference>
<dbReference type="GO" id="GO:0006396">
    <property type="term" value="P:RNA processing"/>
    <property type="evidence" value="ECO:0007669"/>
    <property type="project" value="TreeGrafter"/>
</dbReference>
<dbReference type="OrthoDB" id="185373at2759"/>
<evidence type="ECO:0008006" key="4">
    <source>
        <dbReference type="Google" id="ProtNLM"/>
    </source>
</evidence>
<dbReference type="InterPro" id="IPR051114">
    <property type="entry name" value="Mito_RNA_Proc_CCM1"/>
</dbReference>
<evidence type="ECO:0000256" key="1">
    <source>
        <dbReference type="PROSITE-ProRule" id="PRU00708"/>
    </source>
</evidence>
<keyword evidence="3" id="KW-1185">Reference proteome</keyword>